<dbReference type="CDD" id="cd01949">
    <property type="entry name" value="GGDEF"/>
    <property type="match status" value="1"/>
</dbReference>
<organism evidence="5">
    <name type="scientific">uncultured Alphaproteobacteria bacterium</name>
    <dbReference type="NCBI Taxonomy" id="91750"/>
    <lineage>
        <taxon>Bacteria</taxon>
        <taxon>Pseudomonadati</taxon>
        <taxon>Pseudomonadota</taxon>
        <taxon>Alphaproteobacteria</taxon>
        <taxon>environmental samples</taxon>
    </lineage>
</organism>
<dbReference type="PROSITE" id="PS50887">
    <property type="entry name" value="GGDEF"/>
    <property type="match status" value="1"/>
</dbReference>
<feature type="transmembrane region" description="Helical" evidence="3">
    <location>
        <begin position="298"/>
        <end position="320"/>
    </location>
</feature>
<name>A0A212KL27_9PROT</name>
<dbReference type="Gene3D" id="2.60.40.2380">
    <property type="match status" value="1"/>
</dbReference>
<feature type="transmembrane region" description="Helical" evidence="3">
    <location>
        <begin position="332"/>
        <end position="352"/>
    </location>
</feature>
<dbReference type="SUPFAM" id="SSF55073">
    <property type="entry name" value="Nucleotide cyclase"/>
    <property type="match status" value="1"/>
</dbReference>
<proteinExistence type="predicted"/>
<evidence type="ECO:0000256" key="2">
    <source>
        <dbReference type="ARBA" id="ARBA00034247"/>
    </source>
</evidence>
<keyword evidence="3" id="KW-0472">Membrane</keyword>
<feature type="transmembrane region" description="Helical" evidence="3">
    <location>
        <begin position="177"/>
        <end position="194"/>
    </location>
</feature>
<dbReference type="Gene3D" id="3.30.70.270">
    <property type="match status" value="1"/>
</dbReference>
<feature type="transmembrane region" description="Helical" evidence="3">
    <location>
        <begin position="364"/>
        <end position="382"/>
    </location>
</feature>
<dbReference type="InterPro" id="IPR011622">
    <property type="entry name" value="7TMR_DISM_rcpt_extracell_dom2"/>
</dbReference>
<comment type="catalytic activity">
    <reaction evidence="2">
        <text>2 GTP = 3',3'-c-di-GMP + 2 diphosphate</text>
        <dbReference type="Rhea" id="RHEA:24898"/>
        <dbReference type="ChEBI" id="CHEBI:33019"/>
        <dbReference type="ChEBI" id="CHEBI:37565"/>
        <dbReference type="ChEBI" id="CHEBI:58805"/>
        <dbReference type="EC" id="2.7.7.65"/>
    </reaction>
</comment>
<dbReference type="AlphaFoldDB" id="A0A212KL27"/>
<dbReference type="Pfam" id="PF00990">
    <property type="entry name" value="GGDEF"/>
    <property type="match status" value="1"/>
</dbReference>
<dbReference type="EMBL" id="FLUO01000002">
    <property type="protein sequence ID" value="SBW12358.1"/>
    <property type="molecule type" value="Genomic_DNA"/>
</dbReference>
<dbReference type="InterPro" id="IPR043128">
    <property type="entry name" value="Rev_trsase/Diguanyl_cyclase"/>
</dbReference>
<dbReference type="GO" id="GO:1902201">
    <property type="term" value="P:negative regulation of bacterial-type flagellum-dependent cell motility"/>
    <property type="evidence" value="ECO:0007669"/>
    <property type="project" value="TreeGrafter"/>
</dbReference>
<dbReference type="PANTHER" id="PTHR45138:SF9">
    <property type="entry name" value="DIGUANYLATE CYCLASE DGCM-RELATED"/>
    <property type="match status" value="1"/>
</dbReference>
<evidence type="ECO:0000313" key="5">
    <source>
        <dbReference type="EMBL" id="SBW12358.1"/>
    </source>
</evidence>
<dbReference type="PANTHER" id="PTHR45138">
    <property type="entry name" value="REGULATORY COMPONENTS OF SENSORY TRANSDUCTION SYSTEM"/>
    <property type="match status" value="1"/>
</dbReference>
<gene>
    <name evidence="5" type="ORF">KL86APRO_20571</name>
</gene>
<feature type="transmembrane region" description="Helical" evidence="3">
    <location>
        <begin position="242"/>
        <end position="262"/>
    </location>
</feature>
<keyword evidence="3" id="KW-0812">Transmembrane</keyword>
<dbReference type="GO" id="GO:0052621">
    <property type="term" value="F:diguanylate cyclase activity"/>
    <property type="evidence" value="ECO:0007669"/>
    <property type="project" value="UniProtKB-EC"/>
</dbReference>
<dbReference type="InterPro" id="IPR029787">
    <property type="entry name" value="Nucleotide_cyclase"/>
</dbReference>
<dbReference type="InterPro" id="IPR050469">
    <property type="entry name" value="Diguanylate_Cyclase"/>
</dbReference>
<dbReference type="Pfam" id="PF07696">
    <property type="entry name" value="7TMR-DISMED2"/>
    <property type="match status" value="1"/>
</dbReference>
<keyword evidence="3" id="KW-1133">Transmembrane helix</keyword>
<feature type="transmembrane region" description="Helical" evidence="3">
    <location>
        <begin position="274"/>
        <end position="292"/>
    </location>
</feature>
<sequence length="587" mass="64251">MGSPGRVGAFGVLALLFGLAFALPAMAEDLIVARAAFDDPTREMTIADVVGREFTPIPGATLFRKGVGGSAHWLRLRVRAPAEGGSVVLYILPAYLSDVRLFEAGPGDPNSWRTRATGSDHPFAERDRRRAALGFVVTPSEPEATYFLRLETNSHAQLNVKALRPGEAESRDAARDLAMVFFATAMAALLVWALQGYLLDRQRIFGLFALHQAVYLLFGAAATGHLAQVAFALFRISVTPAAFALLYFGIALTPLLFCRDLFAPYRPARWPMRALAALPFAIPVEIALLLLGRTDLAVALNALVVRLSWPLFVVVAFSLGRELSPRRRTLQAFFIVIAGVNAIFWLSNQGLLSASKENLEGMKLLVADGFLIGGLFAAMLHARGRQARQEAQNATVEMLVMREKLALERDLKERMEAQARTDYLTGVFNRRHFVELAVRELERAQRYRRPFALLMIDIDHFKTLNDTLGHATGDAALRALARVIGNTLRGVDIFGRLGGEEFAAVLIETGETEAVDIARRICRAVSETEIATASGNPVRLTVSIGVAHSHDRAIDFDGALNEADQAMYAAKQAGRNRVEINRGPRPA</sequence>
<dbReference type="GO" id="GO:0043709">
    <property type="term" value="P:cell adhesion involved in single-species biofilm formation"/>
    <property type="evidence" value="ECO:0007669"/>
    <property type="project" value="TreeGrafter"/>
</dbReference>
<dbReference type="FunFam" id="3.30.70.270:FF:000001">
    <property type="entry name" value="Diguanylate cyclase domain protein"/>
    <property type="match status" value="1"/>
</dbReference>
<feature type="transmembrane region" description="Helical" evidence="3">
    <location>
        <begin position="214"/>
        <end position="236"/>
    </location>
</feature>
<evidence type="ECO:0000256" key="3">
    <source>
        <dbReference type="SAM" id="Phobius"/>
    </source>
</evidence>
<protein>
    <recommendedName>
        <fullName evidence="1">diguanylate cyclase</fullName>
        <ecNumber evidence="1">2.7.7.65</ecNumber>
    </recommendedName>
</protein>
<dbReference type="GO" id="GO:0005886">
    <property type="term" value="C:plasma membrane"/>
    <property type="evidence" value="ECO:0007669"/>
    <property type="project" value="TreeGrafter"/>
</dbReference>
<dbReference type="EC" id="2.7.7.65" evidence="1"/>
<reference evidence="5" key="1">
    <citation type="submission" date="2016-04" db="EMBL/GenBank/DDBJ databases">
        <authorList>
            <person name="Evans L.H."/>
            <person name="Alamgir A."/>
            <person name="Owens N."/>
            <person name="Weber N.D."/>
            <person name="Virtaneva K."/>
            <person name="Barbian K."/>
            <person name="Babar A."/>
            <person name="Rosenke K."/>
        </authorList>
    </citation>
    <scope>NUCLEOTIDE SEQUENCE</scope>
    <source>
        <strain evidence="5">86</strain>
    </source>
</reference>
<feature type="domain" description="GGDEF" evidence="4">
    <location>
        <begin position="449"/>
        <end position="583"/>
    </location>
</feature>
<dbReference type="SMART" id="SM00267">
    <property type="entry name" value="GGDEF"/>
    <property type="match status" value="1"/>
</dbReference>
<accession>A0A212KL27</accession>
<evidence type="ECO:0000256" key="1">
    <source>
        <dbReference type="ARBA" id="ARBA00012528"/>
    </source>
</evidence>
<dbReference type="NCBIfam" id="TIGR00254">
    <property type="entry name" value="GGDEF"/>
    <property type="match status" value="1"/>
</dbReference>
<evidence type="ECO:0000259" key="4">
    <source>
        <dbReference type="PROSITE" id="PS50887"/>
    </source>
</evidence>
<dbReference type="InterPro" id="IPR000160">
    <property type="entry name" value="GGDEF_dom"/>
</dbReference>